<dbReference type="SUPFAM" id="SSF53850">
    <property type="entry name" value="Periplasmic binding protein-like II"/>
    <property type="match status" value="1"/>
</dbReference>
<evidence type="ECO:0000259" key="2">
    <source>
        <dbReference type="Pfam" id="PF12849"/>
    </source>
</evidence>
<reference evidence="3 4" key="1">
    <citation type="submission" date="2016-10" db="EMBL/GenBank/DDBJ databases">
        <authorList>
            <person name="de Groot N.N."/>
        </authorList>
    </citation>
    <scope>NUCLEOTIDE SEQUENCE [LARGE SCALE GENOMIC DNA]</scope>
    <source>
        <strain evidence="3 4">APO</strain>
    </source>
</reference>
<dbReference type="RefSeq" id="WP_093314390.1">
    <property type="nucleotide sequence ID" value="NZ_FNPV01000007.1"/>
</dbReference>
<protein>
    <submittedName>
        <fullName evidence="3">Tungstate transport system substrate-binding protein</fullName>
    </submittedName>
</protein>
<evidence type="ECO:0000256" key="1">
    <source>
        <dbReference type="SAM" id="SignalP"/>
    </source>
</evidence>
<dbReference type="OrthoDB" id="186379at2"/>
<keyword evidence="1" id="KW-0732">Signal</keyword>
<dbReference type="EMBL" id="FNPV01000007">
    <property type="protein sequence ID" value="SDZ05333.1"/>
    <property type="molecule type" value="Genomic_DNA"/>
</dbReference>
<dbReference type="PROSITE" id="PS51257">
    <property type="entry name" value="PROKAR_LIPOPROTEIN"/>
    <property type="match status" value="1"/>
</dbReference>
<name>A0A1H3PWL3_9FIRM</name>
<feature type="domain" description="PBP" evidence="2">
    <location>
        <begin position="46"/>
        <end position="272"/>
    </location>
</feature>
<proteinExistence type="predicted"/>
<feature type="signal peptide" evidence="1">
    <location>
        <begin position="1"/>
        <end position="28"/>
    </location>
</feature>
<dbReference type="STRING" id="159292.SAMN05192546_107141"/>
<keyword evidence="4" id="KW-1185">Reference proteome</keyword>
<dbReference type="AlphaFoldDB" id="A0A1H3PWL3"/>
<dbReference type="PANTHER" id="PTHR37945:SF1">
    <property type="entry name" value="EXTRACELLULAR TUNGSTATE BINDING PROTEIN"/>
    <property type="match status" value="1"/>
</dbReference>
<dbReference type="PANTHER" id="PTHR37945">
    <property type="entry name" value="EXTRACELLULAR TUNGSTATE BINDING PROTEIN"/>
    <property type="match status" value="1"/>
</dbReference>
<dbReference type="Pfam" id="PF12849">
    <property type="entry name" value="PBP_like_2"/>
    <property type="match status" value="1"/>
</dbReference>
<dbReference type="InterPro" id="IPR024370">
    <property type="entry name" value="PBP_domain"/>
</dbReference>
<dbReference type="InterPro" id="IPR052738">
    <property type="entry name" value="ABC-Tungstate_binding"/>
</dbReference>
<accession>A0A1H3PWL3</accession>
<organism evidence="3 4">
    <name type="scientific">Tindallia californiensis</name>
    <dbReference type="NCBI Taxonomy" id="159292"/>
    <lineage>
        <taxon>Bacteria</taxon>
        <taxon>Bacillati</taxon>
        <taxon>Bacillota</taxon>
        <taxon>Clostridia</taxon>
        <taxon>Peptostreptococcales</taxon>
        <taxon>Tindalliaceae</taxon>
        <taxon>Tindallia</taxon>
    </lineage>
</organism>
<gene>
    <name evidence="3" type="ORF">SAMN05192546_107141</name>
</gene>
<evidence type="ECO:0000313" key="4">
    <source>
        <dbReference type="Proteomes" id="UP000199230"/>
    </source>
</evidence>
<feature type="chain" id="PRO_5011782415" evidence="1">
    <location>
        <begin position="29"/>
        <end position="295"/>
    </location>
</feature>
<evidence type="ECO:0000313" key="3">
    <source>
        <dbReference type="EMBL" id="SDZ05333.1"/>
    </source>
</evidence>
<sequence length="295" mass="31866">MKLNKSNRLVLMLVLLLPFMASMTACRGADEPAPVEDTDEFSEVTETAMILATTTSTENSGLLDFILPSFEEKYGIDVMVVSVGTGAALQMGVDGEADVLLAHATAQEEELVTAGDTVERFDVMYNDFILVGPASDPAGLRENAASDILTGFQLMAENETSFVSRADNSGTHMMELSLWEEAGVGEPSGGWYIEAGQGMGDVIQISNELEGHTLTDRATYLSMLDTIDLEILLEGDEILFNQYGVMAVNPDKGDHINFPAAEGFVDWVLAPETQDLIAAFGIEEFGEPLFFPNAN</sequence>
<dbReference type="Proteomes" id="UP000199230">
    <property type="component" value="Unassembled WGS sequence"/>
</dbReference>
<dbReference type="Gene3D" id="3.40.190.10">
    <property type="entry name" value="Periplasmic binding protein-like II"/>
    <property type="match status" value="2"/>
</dbReference>